<dbReference type="EMBL" id="BAABIG010000001">
    <property type="protein sequence ID" value="GAA4781914.1"/>
    <property type="molecule type" value="Genomic_DNA"/>
</dbReference>
<sequence>MNMLAAPDSEREAAQRYLARLTERARRRRERQRGGRGPDRGSRPRERPADPDERSDRPCLARRRSLQGARPGEEAEPLARLGETADFLSQATLVILRARNHAARTAQQTATTPPPPSLGRSPATRPR</sequence>
<protein>
    <submittedName>
        <fullName evidence="2">Uncharacterized protein</fullName>
    </submittedName>
</protein>
<proteinExistence type="predicted"/>
<evidence type="ECO:0000313" key="2">
    <source>
        <dbReference type="EMBL" id="GAA4781914.1"/>
    </source>
</evidence>
<reference evidence="3" key="1">
    <citation type="journal article" date="2019" name="Int. J. Syst. Evol. Microbiol.">
        <title>The Global Catalogue of Microorganisms (GCM) 10K type strain sequencing project: providing services to taxonomists for standard genome sequencing and annotation.</title>
        <authorList>
            <consortium name="The Broad Institute Genomics Platform"/>
            <consortium name="The Broad Institute Genome Sequencing Center for Infectious Disease"/>
            <person name="Wu L."/>
            <person name="Ma J."/>
        </authorList>
    </citation>
    <scope>NUCLEOTIDE SEQUENCE [LARGE SCALE GENOMIC DNA]</scope>
    <source>
        <strain evidence="3">JCM 18081</strain>
    </source>
</reference>
<feature type="region of interest" description="Disordered" evidence="1">
    <location>
        <begin position="1"/>
        <end position="84"/>
    </location>
</feature>
<name>A0ABP9AJS2_9ACTN</name>
<evidence type="ECO:0000313" key="3">
    <source>
        <dbReference type="Proteomes" id="UP001501265"/>
    </source>
</evidence>
<accession>A0ABP9AJS2</accession>
<organism evidence="2 3">
    <name type="scientific">Streptomyces ziwulingensis</name>
    <dbReference type="NCBI Taxonomy" id="1045501"/>
    <lineage>
        <taxon>Bacteria</taxon>
        <taxon>Bacillati</taxon>
        <taxon>Actinomycetota</taxon>
        <taxon>Actinomycetes</taxon>
        <taxon>Kitasatosporales</taxon>
        <taxon>Streptomycetaceae</taxon>
        <taxon>Streptomyces</taxon>
    </lineage>
</organism>
<evidence type="ECO:0000256" key="1">
    <source>
        <dbReference type="SAM" id="MobiDB-lite"/>
    </source>
</evidence>
<feature type="region of interest" description="Disordered" evidence="1">
    <location>
        <begin position="99"/>
        <end position="127"/>
    </location>
</feature>
<feature type="compositionally biased region" description="Basic and acidic residues" evidence="1">
    <location>
        <begin position="32"/>
        <end position="59"/>
    </location>
</feature>
<comment type="caution">
    <text evidence="2">The sequence shown here is derived from an EMBL/GenBank/DDBJ whole genome shotgun (WGS) entry which is preliminary data.</text>
</comment>
<keyword evidence="3" id="KW-1185">Reference proteome</keyword>
<gene>
    <name evidence="2" type="ORF">GCM10023220_00470</name>
</gene>
<dbReference type="Proteomes" id="UP001501265">
    <property type="component" value="Unassembled WGS sequence"/>
</dbReference>